<dbReference type="RefSeq" id="WP_071013763.1">
    <property type="nucleotide sequence ID" value="NZ_CP017754.1"/>
</dbReference>
<gene>
    <name evidence="1" type="ORF">BKK80_14380</name>
</gene>
<organism evidence="1 2">
    <name type="scientific">Cupriavidus malaysiensis</name>
    <dbReference type="NCBI Taxonomy" id="367825"/>
    <lineage>
        <taxon>Bacteria</taxon>
        <taxon>Pseudomonadati</taxon>
        <taxon>Pseudomonadota</taxon>
        <taxon>Betaproteobacteria</taxon>
        <taxon>Burkholderiales</taxon>
        <taxon>Burkholderiaceae</taxon>
        <taxon>Cupriavidus</taxon>
    </lineage>
</organism>
<proteinExistence type="predicted"/>
<name>A0ABM6F5T1_9BURK</name>
<evidence type="ECO:0000313" key="2">
    <source>
        <dbReference type="Proteomes" id="UP000177515"/>
    </source>
</evidence>
<keyword evidence="2" id="KW-1185">Reference proteome</keyword>
<dbReference type="Proteomes" id="UP000177515">
    <property type="component" value="Chromosome 1"/>
</dbReference>
<dbReference type="EMBL" id="CP017754">
    <property type="protein sequence ID" value="AOZ06875.1"/>
    <property type="molecule type" value="Genomic_DNA"/>
</dbReference>
<evidence type="ECO:0000313" key="1">
    <source>
        <dbReference type="EMBL" id="AOZ06875.1"/>
    </source>
</evidence>
<sequence length="108" mass="10902">MAKTTVSKKQYLRKLNRRLAKEAGVPEGVEFVFYPLGAKARAATGVAASEGAGPAVRAVMDAVQARVAAKYAVDGAILGNGKAAPIEHAEPWPAASGGAAGAQVAGKD</sequence>
<reference evidence="1 2" key="1">
    <citation type="submission" date="2016-10" db="EMBL/GenBank/DDBJ databases">
        <title>Complete genome sequences of three Cupriavidus strains isolated from various Malaysian environments.</title>
        <authorList>
            <person name="Abdullah A.A.-A."/>
            <person name="Shafie N.A.H."/>
            <person name="Lau N.S."/>
        </authorList>
    </citation>
    <scope>NUCLEOTIDE SEQUENCE [LARGE SCALE GENOMIC DNA]</scope>
    <source>
        <strain evidence="1 2">USMAA1020</strain>
    </source>
</reference>
<accession>A0ABM6F5T1</accession>
<protein>
    <submittedName>
        <fullName evidence="1">Uncharacterized protein</fullName>
    </submittedName>
</protein>